<sequence>MTEQTGQKRAEKIHEELLERDELLQHLHKFLGLVNTASHQQLQMQGLSYTRKLHVPEVDLGLDIGTLLGQTELLDDLDQCLMNWQTQITVVIEEQQNKTPQAPGPLAEIAFWQERAFILSALSEELKQPVVGRVLEVMERSNRVTFHTLQATLAELHKYRVEAEENLSFICTLERHFMDLTTGKSLALALETLPDLMKSLGTIWIISCHYNTSERMVPLMERIAWQLCERVSQAVHVDRLFTEGSLSLMSDARQVLEQWRLSYFEVRAEIEELGRVRRWEFDRKRLFERTDYMASVCQDLHNVLQVLDEFYNIFGPELKNVIRDATHIDEVMSRVDRLVLPIQDVTFDPFNISRMAHWKSIMQDFHTTVEDIEGEAILFIDQSFKTLRSSAAAFDMLRKFKHIRTREAINSHLFHKFSDILAQYCKEVENINDIFESRKEKPELFRVEPPVAGSIRWARSLMDRIQKTILPGSQTHSSDVLMVSSQAKEKYSELGLKLRDYQIQKHKGWFEETESSLPLQHMTATEAKTHQDGSGACVQKSVHFTVNFAPEIRQIVAETNELLSMGYEVPELASTMALQEGKFIGRYDAVMDSLSEPMLVMLTKHIKAVKNEMYFGCKTLNWKSLGISGFIRRGVQAVSKFESVVSQILKNERDIEAKLQSLENANLIKFTQHSKTQETLSSVKHFFEHISHERAKTVSTLTRKYADIGPLITKTEQLILGSSSGRAKCMAEYYTAWERRVLDCLIKMVLRNVHSFNTAIMGNAPLFQIDAILSSPKIIIQPLRNEIYWLIMQCVQDCVDSTKHFVRWMRGTCLECPPQAVGGDENEMFTFNFYSDVVQHPQINEVAMSVSENIQRLLFSLERQLSHWKRYRRLWEENQVIVNEKFAARRPSVVKYDEKLQYFAGMRQELAQEALFTVHHSIHLNLEPLAYSAMEAAQAWISSLGNLLNMSAREDLFSLREHPLDQCKWIFLL</sequence>
<dbReference type="Proteomes" id="UP000694523">
    <property type="component" value="Unplaced"/>
</dbReference>
<name>A0A8C6UKL8_9GOBI</name>
<dbReference type="InterPro" id="IPR013594">
    <property type="entry name" value="Dynein_heavy_tail"/>
</dbReference>
<dbReference type="InterPro" id="IPR026983">
    <property type="entry name" value="DHC"/>
</dbReference>
<dbReference type="PANTHER" id="PTHR22878">
    <property type="entry name" value="DYNEIN HEAVY CHAIN 6, AXONEMAL-LIKE-RELATED"/>
    <property type="match status" value="1"/>
</dbReference>
<dbReference type="GO" id="GO:0030286">
    <property type="term" value="C:dynein complex"/>
    <property type="evidence" value="ECO:0007669"/>
    <property type="project" value="InterPro"/>
</dbReference>
<evidence type="ECO:0000313" key="3">
    <source>
        <dbReference type="Proteomes" id="UP000694523"/>
    </source>
</evidence>
<feature type="domain" description="Dynein heavy chain tail" evidence="1">
    <location>
        <begin position="75"/>
        <end position="630"/>
    </location>
</feature>
<dbReference type="Pfam" id="PF08385">
    <property type="entry name" value="DHC_N1"/>
    <property type="match status" value="1"/>
</dbReference>
<dbReference type="Ensembl" id="ENSNMLT00000042033.1">
    <property type="protein sequence ID" value="ENSNMLP00000037743.1"/>
    <property type="gene ID" value="ENSNMLG00000023353.1"/>
</dbReference>
<evidence type="ECO:0000313" key="2">
    <source>
        <dbReference type="Ensembl" id="ENSNMLP00000037743.1"/>
    </source>
</evidence>
<proteinExistence type="predicted"/>
<organism evidence="2 3">
    <name type="scientific">Neogobius melanostomus</name>
    <name type="common">round goby</name>
    <dbReference type="NCBI Taxonomy" id="47308"/>
    <lineage>
        <taxon>Eukaryota</taxon>
        <taxon>Metazoa</taxon>
        <taxon>Chordata</taxon>
        <taxon>Craniata</taxon>
        <taxon>Vertebrata</taxon>
        <taxon>Euteleostomi</taxon>
        <taxon>Actinopterygii</taxon>
        <taxon>Neopterygii</taxon>
        <taxon>Teleostei</taxon>
        <taxon>Neoteleostei</taxon>
        <taxon>Acanthomorphata</taxon>
        <taxon>Gobiaria</taxon>
        <taxon>Gobiiformes</taxon>
        <taxon>Gobioidei</taxon>
        <taxon>Gobiidae</taxon>
        <taxon>Benthophilinae</taxon>
        <taxon>Neogobiini</taxon>
        <taxon>Neogobius</taxon>
    </lineage>
</organism>
<dbReference type="GO" id="GO:0007018">
    <property type="term" value="P:microtubule-based movement"/>
    <property type="evidence" value="ECO:0007669"/>
    <property type="project" value="InterPro"/>
</dbReference>
<dbReference type="GO" id="GO:0051959">
    <property type="term" value="F:dynein light intermediate chain binding"/>
    <property type="evidence" value="ECO:0007669"/>
    <property type="project" value="InterPro"/>
</dbReference>
<dbReference type="PANTHER" id="PTHR22878:SF63">
    <property type="entry name" value="DYNEIN AXONEMAL HEAVY CHAIN 10"/>
    <property type="match status" value="1"/>
</dbReference>
<evidence type="ECO:0000259" key="1">
    <source>
        <dbReference type="Pfam" id="PF08385"/>
    </source>
</evidence>
<reference evidence="2" key="1">
    <citation type="submission" date="2025-08" db="UniProtKB">
        <authorList>
            <consortium name="Ensembl"/>
        </authorList>
    </citation>
    <scope>IDENTIFICATION</scope>
</reference>
<dbReference type="GO" id="GO:0045505">
    <property type="term" value="F:dynein intermediate chain binding"/>
    <property type="evidence" value="ECO:0007669"/>
    <property type="project" value="InterPro"/>
</dbReference>
<dbReference type="AlphaFoldDB" id="A0A8C6UKL8"/>
<reference evidence="2" key="2">
    <citation type="submission" date="2025-09" db="UniProtKB">
        <authorList>
            <consortium name="Ensembl"/>
        </authorList>
    </citation>
    <scope>IDENTIFICATION</scope>
</reference>
<keyword evidence="3" id="KW-1185">Reference proteome</keyword>
<protein>
    <recommendedName>
        <fullName evidence="1">Dynein heavy chain tail domain-containing protein</fullName>
    </recommendedName>
</protein>
<accession>A0A8C6UKL8</accession>